<comment type="caution">
    <text evidence="9">The sequence shown here is derived from an EMBL/GenBank/DDBJ whole genome shotgun (WGS) entry which is preliminary data.</text>
</comment>
<evidence type="ECO:0000259" key="8">
    <source>
        <dbReference type="PROSITE" id="PS50928"/>
    </source>
</evidence>
<dbReference type="CDD" id="cd06261">
    <property type="entry name" value="TM_PBP2"/>
    <property type="match status" value="1"/>
</dbReference>
<dbReference type="EMBL" id="JACPSX010000217">
    <property type="protein sequence ID" value="MBI3015643.1"/>
    <property type="molecule type" value="Genomic_DNA"/>
</dbReference>
<dbReference type="Pfam" id="PF00528">
    <property type="entry name" value="BPD_transp_1"/>
    <property type="match status" value="1"/>
</dbReference>
<evidence type="ECO:0000256" key="7">
    <source>
        <dbReference type="RuleBase" id="RU363032"/>
    </source>
</evidence>
<protein>
    <submittedName>
        <fullName evidence="9">ABC transporter permease</fullName>
    </submittedName>
</protein>
<evidence type="ECO:0000313" key="9">
    <source>
        <dbReference type="EMBL" id="MBI3015643.1"/>
    </source>
</evidence>
<feature type="transmembrane region" description="Helical" evidence="7">
    <location>
        <begin position="187"/>
        <end position="207"/>
    </location>
</feature>
<evidence type="ECO:0000256" key="1">
    <source>
        <dbReference type="ARBA" id="ARBA00004651"/>
    </source>
</evidence>
<reference evidence="9" key="1">
    <citation type="submission" date="2020-07" db="EMBL/GenBank/DDBJ databases">
        <title>Huge and variable diversity of episymbiotic CPR bacteria and DPANN archaea in groundwater ecosystems.</title>
        <authorList>
            <person name="He C.Y."/>
            <person name="Keren R."/>
            <person name="Whittaker M."/>
            <person name="Farag I.F."/>
            <person name="Doudna J."/>
            <person name="Cate J.H.D."/>
            <person name="Banfield J.F."/>
        </authorList>
    </citation>
    <scope>NUCLEOTIDE SEQUENCE</scope>
    <source>
        <strain evidence="9">NC_groundwater_717_Ag_S-0.2um_59_8</strain>
    </source>
</reference>
<keyword evidence="5 7" id="KW-1133">Transmembrane helix</keyword>
<feature type="transmembrane region" description="Helical" evidence="7">
    <location>
        <begin position="7"/>
        <end position="29"/>
    </location>
</feature>
<organism evidence="9 10">
    <name type="scientific">Tectimicrobiota bacterium</name>
    <dbReference type="NCBI Taxonomy" id="2528274"/>
    <lineage>
        <taxon>Bacteria</taxon>
        <taxon>Pseudomonadati</taxon>
        <taxon>Nitrospinota/Tectimicrobiota group</taxon>
        <taxon>Candidatus Tectimicrobiota</taxon>
    </lineage>
</organism>
<evidence type="ECO:0000313" key="10">
    <source>
        <dbReference type="Proteomes" id="UP000741360"/>
    </source>
</evidence>
<keyword evidence="3" id="KW-1003">Cell membrane</keyword>
<keyword evidence="6 7" id="KW-0472">Membrane</keyword>
<dbReference type="PANTHER" id="PTHR30151">
    <property type="entry name" value="ALKANE SULFONATE ABC TRANSPORTER-RELATED, MEMBRANE SUBUNIT"/>
    <property type="match status" value="1"/>
</dbReference>
<sequence>MRRLTAYGLAFLSILLGWQLASLFFPAYLIPTPTQVFLRLTRELGTRKFLFTIARSFVRLGIGFGIASLLGVVVGLASGVWGPFRRYSRALVSILQSIPPIAWVPLFIILLGFGDRPIILVIIISAFFPMAVSVMNAVEHVEPVHVDVARLMGASRLQLISKVYAPEVLPAIVTGGQVGFGNAWRSLIAAEMVGGVNIGLGWFITIAGEVADMAAVLAGIVVIGLFSAALDSWVLEHLKRRLLKWKYAV</sequence>
<dbReference type="InterPro" id="IPR000515">
    <property type="entry name" value="MetI-like"/>
</dbReference>
<keyword evidence="4 7" id="KW-0812">Transmembrane</keyword>
<feature type="domain" description="ABC transmembrane type-1" evidence="8">
    <location>
        <begin position="53"/>
        <end position="234"/>
    </location>
</feature>
<comment type="subcellular location">
    <subcellularLocation>
        <location evidence="1 7">Cell membrane</location>
        <topology evidence="1 7">Multi-pass membrane protein</topology>
    </subcellularLocation>
</comment>
<evidence type="ECO:0000256" key="3">
    <source>
        <dbReference type="ARBA" id="ARBA00022475"/>
    </source>
</evidence>
<gene>
    <name evidence="9" type="ORF">HYY65_11440</name>
</gene>
<comment type="similarity">
    <text evidence="7">Belongs to the binding-protein-dependent transport system permease family.</text>
</comment>
<dbReference type="InterPro" id="IPR035906">
    <property type="entry name" value="MetI-like_sf"/>
</dbReference>
<feature type="transmembrane region" description="Helical" evidence="7">
    <location>
        <begin position="90"/>
        <end position="112"/>
    </location>
</feature>
<feature type="transmembrane region" description="Helical" evidence="7">
    <location>
        <begin position="49"/>
        <end position="78"/>
    </location>
</feature>
<keyword evidence="2 7" id="KW-0813">Transport</keyword>
<evidence type="ECO:0000256" key="2">
    <source>
        <dbReference type="ARBA" id="ARBA00022448"/>
    </source>
</evidence>
<dbReference type="GO" id="GO:0005886">
    <property type="term" value="C:plasma membrane"/>
    <property type="evidence" value="ECO:0007669"/>
    <property type="project" value="UniProtKB-SubCell"/>
</dbReference>
<evidence type="ECO:0000256" key="5">
    <source>
        <dbReference type="ARBA" id="ARBA00022989"/>
    </source>
</evidence>
<dbReference type="PANTHER" id="PTHR30151:SF0">
    <property type="entry name" value="ABC TRANSPORTER PERMEASE PROTEIN MJ0413-RELATED"/>
    <property type="match status" value="1"/>
</dbReference>
<accession>A0A932GQR5</accession>
<feature type="transmembrane region" description="Helical" evidence="7">
    <location>
        <begin position="213"/>
        <end position="235"/>
    </location>
</feature>
<feature type="transmembrane region" description="Helical" evidence="7">
    <location>
        <begin position="118"/>
        <end position="138"/>
    </location>
</feature>
<dbReference type="GO" id="GO:0055085">
    <property type="term" value="P:transmembrane transport"/>
    <property type="evidence" value="ECO:0007669"/>
    <property type="project" value="InterPro"/>
</dbReference>
<dbReference type="Gene3D" id="1.10.3720.10">
    <property type="entry name" value="MetI-like"/>
    <property type="match status" value="1"/>
</dbReference>
<proteinExistence type="inferred from homology"/>
<dbReference type="SUPFAM" id="SSF161098">
    <property type="entry name" value="MetI-like"/>
    <property type="match status" value="1"/>
</dbReference>
<evidence type="ECO:0000256" key="4">
    <source>
        <dbReference type="ARBA" id="ARBA00022692"/>
    </source>
</evidence>
<dbReference type="PROSITE" id="PS50928">
    <property type="entry name" value="ABC_TM1"/>
    <property type="match status" value="1"/>
</dbReference>
<evidence type="ECO:0000256" key="6">
    <source>
        <dbReference type="ARBA" id="ARBA00023136"/>
    </source>
</evidence>
<dbReference type="AlphaFoldDB" id="A0A932GQR5"/>
<name>A0A932GQR5_UNCTE</name>
<dbReference type="Proteomes" id="UP000741360">
    <property type="component" value="Unassembled WGS sequence"/>
</dbReference>